<evidence type="ECO:0000256" key="1">
    <source>
        <dbReference type="SAM" id="MobiDB-lite"/>
    </source>
</evidence>
<dbReference type="Proteomes" id="UP001148018">
    <property type="component" value="Unassembled WGS sequence"/>
</dbReference>
<feature type="transmembrane region" description="Helical" evidence="2">
    <location>
        <begin position="151"/>
        <end position="176"/>
    </location>
</feature>
<dbReference type="AlphaFoldDB" id="A0A9Q0IRJ7"/>
<name>A0A9Q0IRJ7_9TELE</name>
<gene>
    <name evidence="3" type="ORF">NHX12_024681</name>
</gene>
<accession>A0A9Q0IRJ7</accession>
<reference evidence="3" key="1">
    <citation type="submission" date="2022-07" db="EMBL/GenBank/DDBJ databases">
        <title>Chromosome-level genome of Muraenolepis orangiensis.</title>
        <authorList>
            <person name="Kim J."/>
        </authorList>
    </citation>
    <scope>NUCLEOTIDE SEQUENCE</scope>
    <source>
        <strain evidence="3">KU_S4_2022</strain>
        <tissue evidence="3">Muscle</tissue>
    </source>
</reference>
<feature type="compositionally biased region" description="Basic and acidic residues" evidence="1">
    <location>
        <begin position="34"/>
        <end position="44"/>
    </location>
</feature>
<comment type="caution">
    <text evidence="3">The sequence shown here is derived from an EMBL/GenBank/DDBJ whole genome shotgun (WGS) entry which is preliminary data.</text>
</comment>
<dbReference type="OrthoDB" id="9939684at2759"/>
<sequence length="241" mass="26144">MSQGTKETIATHLGFKSGSAGACKGQVGAGEGPEGERHIKLPDPDKSKLLEVVVSLQVQLEQRRQYGEQRDRSFQNLTEETENLKNRLAAVSSAARPWRDRPCSPEKKDTPPVQFVSKHEFASFQGTVPSGDLAAVQDQLRDGPPVLRQQTWLCAVPLVMGFVGLGLSLMLLKWIVVGSVQDYVPTDLVDPKSSMGQDPIFLSKPSTAPRGGSADVYSAGTSLLSEKTPRPRPPEVQIKKG</sequence>
<proteinExistence type="predicted"/>
<keyword evidence="2" id="KW-1133">Transmembrane helix</keyword>
<evidence type="ECO:0000256" key="2">
    <source>
        <dbReference type="SAM" id="Phobius"/>
    </source>
</evidence>
<organism evidence="3 4">
    <name type="scientific">Muraenolepis orangiensis</name>
    <name type="common">Patagonian moray cod</name>
    <dbReference type="NCBI Taxonomy" id="630683"/>
    <lineage>
        <taxon>Eukaryota</taxon>
        <taxon>Metazoa</taxon>
        <taxon>Chordata</taxon>
        <taxon>Craniata</taxon>
        <taxon>Vertebrata</taxon>
        <taxon>Euteleostomi</taxon>
        <taxon>Actinopterygii</taxon>
        <taxon>Neopterygii</taxon>
        <taxon>Teleostei</taxon>
        <taxon>Neoteleostei</taxon>
        <taxon>Acanthomorphata</taxon>
        <taxon>Zeiogadaria</taxon>
        <taxon>Gadariae</taxon>
        <taxon>Gadiformes</taxon>
        <taxon>Muraenolepidoidei</taxon>
        <taxon>Muraenolepididae</taxon>
        <taxon>Muraenolepis</taxon>
    </lineage>
</organism>
<protein>
    <submittedName>
        <fullName evidence="3">Uncharacterized protein</fullName>
    </submittedName>
</protein>
<feature type="non-terminal residue" evidence="3">
    <location>
        <position position="241"/>
    </location>
</feature>
<feature type="region of interest" description="Disordered" evidence="1">
    <location>
        <begin position="194"/>
        <end position="241"/>
    </location>
</feature>
<dbReference type="EMBL" id="JANIIK010000040">
    <property type="protein sequence ID" value="KAJ3607630.1"/>
    <property type="molecule type" value="Genomic_DNA"/>
</dbReference>
<evidence type="ECO:0000313" key="4">
    <source>
        <dbReference type="Proteomes" id="UP001148018"/>
    </source>
</evidence>
<keyword evidence="2" id="KW-0472">Membrane</keyword>
<keyword evidence="4" id="KW-1185">Reference proteome</keyword>
<evidence type="ECO:0000313" key="3">
    <source>
        <dbReference type="EMBL" id="KAJ3607630.1"/>
    </source>
</evidence>
<feature type="region of interest" description="Disordered" evidence="1">
    <location>
        <begin position="16"/>
        <end position="44"/>
    </location>
</feature>
<keyword evidence="2" id="KW-0812">Transmembrane</keyword>